<dbReference type="AlphaFoldDB" id="A0A0B7AR54"/>
<accession>A0A0B7AR54</accession>
<organism evidence="1">
    <name type="scientific">Arion vulgaris</name>
    <dbReference type="NCBI Taxonomy" id="1028688"/>
    <lineage>
        <taxon>Eukaryota</taxon>
        <taxon>Metazoa</taxon>
        <taxon>Spiralia</taxon>
        <taxon>Lophotrochozoa</taxon>
        <taxon>Mollusca</taxon>
        <taxon>Gastropoda</taxon>
        <taxon>Heterobranchia</taxon>
        <taxon>Euthyneura</taxon>
        <taxon>Panpulmonata</taxon>
        <taxon>Eupulmonata</taxon>
        <taxon>Stylommatophora</taxon>
        <taxon>Helicina</taxon>
        <taxon>Arionoidea</taxon>
        <taxon>Arionidae</taxon>
        <taxon>Arion</taxon>
    </lineage>
</organism>
<proteinExistence type="predicted"/>
<evidence type="ECO:0000313" key="1">
    <source>
        <dbReference type="EMBL" id="CEK83077.1"/>
    </source>
</evidence>
<gene>
    <name evidence="1" type="primary">ORF135101</name>
</gene>
<feature type="non-terminal residue" evidence="1">
    <location>
        <position position="1"/>
    </location>
</feature>
<sequence>TCQLAVYKEEKGHISPYTAVYQVSVVQLGHLGSNLGSRSKRGAIIREGKV</sequence>
<dbReference type="EMBL" id="HACG01036212">
    <property type="protein sequence ID" value="CEK83077.1"/>
    <property type="molecule type" value="Transcribed_RNA"/>
</dbReference>
<name>A0A0B7AR54_9EUPU</name>
<protein>
    <submittedName>
        <fullName evidence="1">Uncharacterized protein</fullName>
    </submittedName>
</protein>
<reference evidence="1" key="1">
    <citation type="submission" date="2014-12" db="EMBL/GenBank/DDBJ databases">
        <title>Insight into the proteome of Arion vulgaris.</title>
        <authorList>
            <person name="Aradska J."/>
            <person name="Bulat T."/>
            <person name="Smidak R."/>
            <person name="Sarate P."/>
            <person name="Gangsoo J."/>
            <person name="Sialana F."/>
            <person name="Bilban M."/>
            <person name="Lubec G."/>
        </authorList>
    </citation>
    <scope>NUCLEOTIDE SEQUENCE</scope>
    <source>
        <tissue evidence="1">Skin</tissue>
    </source>
</reference>